<evidence type="ECO:0008006" key="3">
    <source>
        <dbReference type="Google" id="ProtNLM"/>
    </source>
</evidence>
<dbReference type="Gene3D" id="1.10.1780.10">
    <property type="entry name" value="Clp, N-terminal domain"/>
    <property type="match status" value="1"/>
</dbReference>
<dbReference type="Pfam" id="PF10604">
    <property type="entry name" value="Polyketide_cyc2"/>
    <property type="match status" value="1"/>
</dbReference>
<dbReference type="InterPro" id="IPR019587">
    <property type="entry name" value="Polyketide_cyclase/dehydratase"/>
</dbReference>
<evidence type="ECO:0000313" key="1">
    <source>
        <dbReference type="EMBL" id="GEC73964.1"/>
    </source>
</evidence>
<dbReference type="Gene3D" id="3.30.530.20">
    <property type="match status" value="1"/>
</dbReference>
<dbReference type="EMBL" id="BJNQ01000001">
    <property type="protein sequence ID" value="GEC73964.1"/>
    <property type="molecule type" value="Genomic_DNA"/>
</dbReference>
<accession>A0A4Y4B4W5</accession>
<proteinExistence type="predicted"/>
<reference evidence="1 2" key="1">
    <citation type="submission" date="2019-06" db="EMBL/GenBank/DDBJ databases">
        <title>Whole genome shotgun sequence of Microbacterium liquefaciens NBRC 15037.</title>
        <authorList>
            <person name="Hosoyama A."/>
            <person name="Uohara A."/>
            <person name="Ohji S."/>
            <person name="Ichikawa N."/>
        </authorList>
    </citation>
    <scope>NUCLEOTIDE SEQUENCE [LARGE SCALE GENOMIC DNA]</scope>
    <source>
        <strain evidence="1 2">NBRC 15037</strain>
    </source>
</reference>
<organism evidence="1 2">
    <name type="scientific">Microbacterium maritypicum</name>
    <name type="common">Microbacterium liquefaciens</name>
    <dbReference type="NCBI Taxonomy" id="33918"/>
    <lineage>
        <taxon>Bacteria</taxon>
        <taxon>Bacillati</taxon>
        <taxon>Actinomycetota</taxon>
        <taxon>Actinomycetes</taxon>
        <taxon>Micrococcales</taxon>
        <taxon>Microbacteriaceae</taxon>
        <taxon>Microbacterium</taxon>
    </lineage>
</organism>
<dbReference type="Proteomes" id="UP000317410">
    <property type="component" value="Unassembled WGS sequence"/>
</dbReference>
<sequence length="326" mass="35972">MSRFTHAAATMHTLSLAAMEEASRFGVRDADIDHLLLALTIDPDTGGQILRGMGAGLDAARAAVAAQHAAQLELVGIASDTDGLGRIVFHETSGYEWTERALTVLKEASSGDRHGDSAAVLRTLIDEPSGLIQEILRRIDVDPEILSARLDEVQRLRLVPLQAPDTHTLSGTRSLFAPASREDVWALLSSAGRIPEWDPAVGTIHADHDTTGPWEAESTTEAPDGRPVRVKEEFRRQRVELVECEKPALIRWRFSYPDAVRSNPRLVDFELEHAAGGTQIRATLTWEATQRRGGRRLVRALLKPLHRLLVFTQLAQIESGITRVFR</sequence>
<dbReference type="SUPFAM" id="SSF55961">
    <property type="entry name" value="Bet v1-like"/>
    <property type="match status" value="1"/>
</dbReference>
<gene>
    <name evidence="1" type="ORF">MLI01_01090</name>
</gene>
<name>A0A4Y4B4W5_MICMQ</name>
<evidence type="ECO:0000313" key="2">
    <source>
        <dbReference type="Proteomes" id="UP000317410"/>
    </source>
</evidence>
<dbReference type="CDD" id="cd07812">
    <property type="entry name" value="SRPBCC"/>
    <property type="match status" value="1"/>
</dbReference>
<dbReference type="AlphaFoldDB" id="A0A4Y4B4W5"/>
<protein>
    <recommendedName>
        <fullName evidence="3">Clp protease</fullName>
    </recommendedName>
</protein>
<comment type="caution">
    <text evidence="1">The sequence shown here is derived from an EMBL/GenBank/DDBJ whole genome shotgun (WGS) entry which is preliminary data.</text>
</comment>
<dbReference type="InterPro" id="IPR036628">
    <property type="entry name" value="Clp_N_dom_sf"/>
</dbReference>
<dbReference type="RefSeq" id="WP_141385592.1">
    <property type="nucleotide sequence ID" value="NZ_BJNQ01000001.1"/>
</dbReference>
<dbReference type="InterPro" id="IPR023393">
    <property type="entry name" value="START-like_dom_sf"/>
</dbReference>